<sequence>MVSASSRPVLTSLASAGFALLAACLFLALRGVWPFGGHFLEYMDNGQMVYPALKYYASALMSGACDGSFFYDINAGCGIRVSPSLPHQLLVPSSWIAVAMGDSFLLRDMVWVMLADVVCICLTASWFLRRVFPSLSVGWTVLLTAGYALGGFFQTKYGFMQFLDHAAMFPLFALGLYRLVNGGRGWLYAVGLFLLATSLYSAFMAVVVGWLFAWAYTLPLKGTEERRMILARVFWYTAAVTLVTSYYWLPMMEMSRDSMRSLFMTAPLFSELLWPFDPPKFLERLYSCLPGMAPAALAVLFLVRRRRESAPPDRCVRLFALLLAASILPAFVEPFHRAAHLWSYVDFPVRFGFIPGLVVAAFCAWILAGDRLPVPQGRRFGWPLCLGLPAAAFAVSTVVLHVAEMDVAVRLLLLLFFLCAWLIWKHAEGRRLMGGIAAVLLLGLPVGAAAFWKKGDEEKAAVQCLNAEWLARQMHGYQGLLRVKDRDRVMVDNSACLGNIPSISNFRHTTSIAHFRFLKNLGYRDEFTRTYGQGGTLFSDLLLGHGFVLASRPVEGMEDVLSRDGMYLYRLPGAQWGRVVPESALGLELDDKASVFENLNVLYARLFPSGKSPLYVPAEARTEVCGNAYSMRIPERDGDVYGFPLTDTDELKVDGREVPVMAEAQKKPGWKGRTYNGTLELKSAVTGGETLVTGVMRRLVECPMIVAAAQQGEWDLPAFPEGSSPRRMEERGRGGHVEVGLAAGAGEALMIPVVYDRGWSAVRNGVSVPVEKVGELMAVRLEPGRNRVVFDYFPPLLKETLVVSAVAALFLLLYAGWARRHPEAPLRRAVLACGYRLFLFCCACLMLAVYVGSVVLFAVQSLL</sequence>
<keyword evidence="1" id="KW-0812">Transmembrane</keyword>
<organism evidence="2 3">
    <name type="scientific">Akkermansia biwaensis</name>
    <dbReference type="NCBI Taxonomy" id="2946555"/>
    <lineage>
        <taxon>Bacteria</taxon>
        <taxon>Pseudomonadati</taxon>
        <taxon>Verrucomicrobiota</taxon>
        <taxon>Verrucomicrobiia</taxon>
        <taxon>Verrucomicrobiales</taxon>
        <taxon>Akkermansiaceae</taxon>
        <taxon>Akkermansia</taxon>
    </lineage>
</organism>
<evidence type="ECO:0008006" key="4">
    <source>
        <dbReference type="Google" id="ProtNLM"/>
    </source>
</evidence>
<evidence type="ECO:0000313" key="2">
    <source>
        <dbReference type="EMBL" id="BDL42827.1"/>
    </source>
</evidence>
<keyword evidence="1" id="KW-0472">Membrane</keyword>
<dbReference type="InterPro" id="IPR018580">
    <property type="entry name" value="Uncharacterised_YfhO"/>
</dbReference>
<feature type="transmembrane region" description="Helical" evidence="1">
    <location>
        <begin position="109"/>
        <end position="128"/>
    </location>
</feature>
<feature type="transmembrane region" description="Helical" evidence="1">
    <location>
        <begin position="187"/>
        <end position="213"/>
    </location>
</feature>
<evidence type="ECO:0000313" key="3">
    <source>
        <dbReference type="Proteomes" id="UP001062263"/>
    </source>
</evidence>
<dbReference type="PROSITE" id="PS51257">
    <property type="entry name" value="PROKAR_LIPOPROTEIN"/>
    <property type="match status" value="1"/>
</dbReference>
<feature type="transmembrane region" description="Helical" evidence="1">
    <location>
        <begin position="837"/>
        <end position="859"/>
    </location>
</feature>
<feature type="transmembrane region" description="Helical" evidence="1">
    <location>
        <begin position="315"/>
        <end position="332"/>
    </location>
</feature>
<dbReference type="PANTHER" id="PTHR38454:SF1">
    <property type="entry name" value="INTEGRAL MEMBRANE PROTEIN"/>
    <property type="match status" value="1"/>
</dbReference>
<name>A0ABN6QI49_9BACT</name>
<feature type="transmembrane region" description="Helical" evidence="1">
    <location>
        <begin position="233"/>
        <end position="249"/>
    </location>
</feature>
<protein>
    <recommendedName>
        <fullName evidence="4">YfhO family protein</fullName>
    </recommendedName>
</protein>
<dbReference type="Proteomes" id="UP001062263">
    <property type="component" value="Chromosome"/>
</dbReference>
<keyword evidence="1" id="KW-1133">Transmembrane helix</keyword>
<keyword evidence="3" id="KW-1185">Reference proteome</keyword>
<feature type="transmembrane region" description="Helical" evidence="1">
    <location>
        <begin position="431"/>
        <end position="452"/>
    </location>
</feature>
<reference evidence="2" key="1">
    <citation type="submission" date="2022-06" db="EMBL/GenBank/DDBJ databases">
        <title>Akkermansia biwalacus sp. nov., an anaerobic mucin-degrading bacterium isolated from human intestine.</title>
        <authorList>
            <person name="Kobayashi Y."/>
            <person name="Inoue S."/>
            <person name="Kawahara T."/>
            <person name="Kohda N."/>
        </authorList>
    </citation>
    <scope>NUCLEOTIDE SEQUENCE</scope>
    <source>
        <strain evidence="2">WON2089</strain>
    </source>
</reference>
<feature type="transmembrane region" description="Helical" evidence="1">
    <location>
        <begin position="284"/>
        <end position="303"/>
    </location>
</feature>
<dbReference type="PANTHER" id="PTHR38454">
    <property type="entry name" value="INTEGRAL MEMBRANE PROTEIN-RELATED"/>
    <property type="match status" value="1"/>
</dbReference>
<gene>
    <name evidence="2" type="ORF">Abiwalacus_04010</name>
</gene>
<dbReference type="Pfam" id="PF09586">
    <property type="entry name" value="YfhO"/>
    <property type="match status" value="2"/>
</dbReference>
<feature type="transmembrane region" description="Helical" evidence="1">
    <location>
        <begin position="407"/>
        <end position="424"/>
    </location>
</feature>
<evidence type="ECO:0000256" key="1">
    <source>
        <dbReference type="SAM" id="Phobius"/>
    </source>
</evidence>
<dbReference type="EMBL" id="AP025943">
    <property type="protein sequence ID" value="BDL42827.1"/>
    <property type="molecule type" value="Genomic_DNA"/>
</dbReference>
<proteinExistence type="predicted"/>
<feature type="transmembrane region" description="Helical" evidence="1">
    <location>
        <begin position="135"/>
        <end position="153"/>
    </location>
</feature>
<feature type="transmembrane region" description="Helical" evidence="1">
    <location>
        <begin position="380"/>
        <end position="401"/>
    </location>
</feature>
<feature type="transmembrane region" description="Helical" evidence="1">
    <location>
        <begin position="347"/>
        <end position="368"/>
    </location>
</feature>
<accession>A0ABN6QI49</accession>
<feature type="transmembrane region" description="Helical" evidence="1">
    <location>
        <begin position="800"/>
        <end position="817"/>
    </location>
</feature>